<dbReference type="PROSITE" id="PS51318">
    <property type="entry name" value="TAT"/>
    <property type="match status" value="1"/>
</dbReference>
<comment type="caution">
    <text evidence="11">The sequence shown here is derived from an EMBL/GenBank/DDBJ whole genome shotgun (WGS) entry which is preliminary data.</text>
</comment>
<dbReference type="InterPro" id="IPR006311">
    <property type="entry name" value="TAT_signal"/>
</dbReference>
<keyword evidence="7" id="KW-0067">ATP-binding</keyword>
<reference evidence="11 12" key="1">
    <citation type="journal article" date="2019" name="Int. J. Syst. Evol. Microbiol.">
        <title>The Global Catalogue of Microorganisms (GCM) 10K type strain sequencing project: providing services to taxonomists for standard genome sequencing and annotation.</title>
        <authorList>
            <consortium name="The Broad Institute Genomics Platform"/>
            <consortium name="The Broad Institute Genome Sequencing Center for Infectious Disease"/>
            <person name="Wu L."/>
            <person name="Ma J."/>
        </authorList>
    </citation>
    <scope>NUCLEOTIDE SEQUENCE [LARGE SCALE GENOMIC DNA]</scope>
    <source>
        <strain evidence="11 12">JCM 12140</strain>
    </source>
</reference>
<keyword evidence="6" id="KW-0418">Kinase</keyword>
<organism evidence="11 12">
    <name type="scientific">Curtobacterium herbarum</name>
    <dbReference type="NCBI Taxonomy" id="150122"/>
    <lineage>
        <taxon>Bacteria</taxon>
        <taxon>Bacillati</taxon>
        <taxon>Actinomycetota</taxon>
        <taxon>Actinomycetes</taxon>
        <taxon>Micrococcales</taxon>
        <taxon>Microbacteriaceae</taxon>
        <taxon>Curtobacterium</taxon>
    </lineage>
</organism>
<dbReference type="PANTHER" id="PTHR24421:SF10">
    <property type="entry name" value="NITRATE_NITRITE SENSOR PROTEIN NARQ"/>
    <property type="match status" value="1"/>
</dbReference>
<dbReference type="Gene3D" id="1.20.5.1930">
    <property type="match status" value="1"/>
</dbReference>
<feature type="transmembrane region" description="Helical" evidence="9">
    <location>
        <begin position="58"/>
        <end position="78"/>
    </location>
</feature>
<dbReference type="InterPro" id="IPR036890">
    <property type="entry name" value="HATPase_C_sf"/>
</dbReference>
<evidence type="ECO:0000256" key="2">
    <source>
        <dbReference type="ARBA" id="ARBA00012438"/>
    </source>
</evidence>
<evidence type="ECO:0000313" key="11">
    <source>
        <dbReference type="EMBL" id="GAA1492613.1"/>
    </source>
</evidence>
<dbReference type="SUPFAM" id="SSF55874">
    <property type="entry name" value="ATPase domain of HSP90 chaperone/DNA topoisomerase II/histidine kinase"/>
    <property type="match status" value="1"/>
</dbReference>
<evidence type="ECO:0000313" key="12">
    <source>
        <dbReference type="Proteomes" id="UP001501742"/>
    </source>
</evidence>
<evidence type="ECO:0000259" key="10">
    <source>
        <dbReference type="Pfam" id="PF07730"/>
    </source>
</evidence>
<gene>
    <name evidence="11" type="ORF">GCM10009627_09590</name>
</gene>
<keyword evidence="8" id="KW-0902">Two-component regulatory system</keyword>
<feature type="transmembrane region" description="Helical" evidence="9">
    <location>
        <begin position="99"/>
        <end position="120"/>
    </location>
</feature>
<evidence type="ECO:0000256" key="9">
    <source>
        <dbReference type="SAM" id="Phobius"/>
    </source>
</evidence>
<accession>A0ABN1ZAK9</accession>
<evidence type="ECO:0000256" key="6">
    <source>
        <dbReference type="ARBA" id="ARBA00022777"/>
    </source>
</evidence>
<keyword evidence="9" id="KW-0472">Membrane</keyword>
<keyword evidence="3" id="KW-0597">Phosphoprotein</keyword>
<evidence type="ECO:0000256" key="5">
    <source>
        <dbReference type="ARBA" id="ARBA00022741"/>
    </source>
</evidence>
<feature type="transmembrane region" description="Helical" evidence="9">
    <location>
        <begin position="140"/>
        <end position="161"/>
    </location>
</feature>
<evidence type="ECO:0000256" key="4">
    <source>
        <dbReference type="ARBA" id="ARBA00022679"/>
    </source>
</evidence>
<evidence type="ECO:0000256" key="1">
    <source>
        <dbReference type="ARBA" id="ARBA00000085"/>
    </source>
</evidence>
<feature type="transmembrane region" description="Helical" evidence="9">
    <location>
        <begin position="12"/>
        <end position="38"/>
    </location>
</feature>
<evidence type="ECO:0000256" key="3">
    <source>
        <dbReference type="ARBA" id="ARBA00022553"/>
    </source>
</evidence>
<proteinExistence type="predicted"/>
<keyword evidence="9" id="KW-1133">Transmembrane helix</keyword>
<dbReference type="Gene3D" id="3.30.565.10">
    <property type="entry name" value="Histidine kinase-like ATPase, C-terminal domain"/>
    <property type="match status" value="1"/>
</dbReference>
<dbReference type="EC" id="2.7.13.3" evidence="2"/>
<name>A0ABN1ZAK9_9MICO</name>
<feature type="domain" description="Signal transduction histidine kinase subgroup 3 dimerisation and phosphoacceptor" evidence="10">
    <location>
        <begin position="194"/>
        <end position="252"/>
    </location>
</feature>
<protein>
    <recommendedName>
        <fullName evidence="2">histidine kinase</fullName>
        <ecNumber evidence="2">2.7.13.3</ecNumber>
    </recommendedName>
</protein>
<keyword evidence="12" id="KW-1185">Reference proteome</keyword>
<keyword evidence="4" id="KW-0808">Transferase</keyword>
<evidence type="ECO:0000256" key="8">
    <source>
        <dbReference type="ARBA" id="ARBA00023012"/>
    </source>
</evidence>
<dbReference type="PANTHER" id="PTHR24421">
    <property type="entry name" value="NITRATE/NITRITE SENSOR PROTEIN NARX-RELATED"/>
    <property type="match status" value="1"/>
</dbReference>
<dbReference type="Proteomes" id="UP001501742">
    <property type="component" value="Unassembled WGS sequence"/>
</dbReference>
<keyword evidence="5" id="KW-0547">Nucleotide-binding</keyword>
<dbReference type="Pfam" id="PF07730">
    <property type="entry name" value="HisKA_3"/>
    <property type="match status" value="1"/>
</dbReference>
<sequence length="398" mass="41859">MPFRRSESRRHLLQDALLAAVVVAAALAQLVVPVHVFVTPGTGALVVAFVAITLRRTWVAGSLGLLVVLGGLESYVYADRLSPLALAYMIVLATAAARGSRPVVVLAGLGAAFGGFYAAWDLSFGGGRYAQLLNEPTELQAVALFAPALVLVSAWLVGLLVRLRRTTRIETALREGAQVSAERSGEAARSERLRAEMARDVHDVVGHALTVVIAQADAAAFVDDVDRLHAMAATIGAAARSSMAEIRDVLDDTDDTVRSTNDHGAVEALVDEARAAGIDVRRTAEGSPVPVPARSALVIRRVVQEMLTNAVRHGAPETPVLLREHWSATTLSIETENQIAAAPSDGGGGRGIVGMQNRLAAISGDLAVDRGDDVFRVRAQIPLVQAQNPLATTPGGPE</sequence>
<evidence type="ECO:0000256" key="7">
    <source>
        <dbReference type="ARBA" id="ARBA00022840"/>
    </source>
</evidence>
<keyword evidence="9" id="KW-0812">Transmembrane</keyword>
<dbReference type="InterPro" id="IPR011712">
    <property type="entry name" value="Sig_transdc_His_kin_sub3_dim/P"/>
</dbReference>
<dbReference type="InterPro" id="IPR050482">
    <property type="entry name" value="Sensor_HK_TwoCompSys"/>
</dbReference>
<comment type="catalytic activity">
    <reaction evidence="1">
        <text>ATP + protein L-histidine = ADP + protein N-phospho-L-histidine.</text>
        <dbReference type="EC" id="2.7.13.3"/>
    </reaction>
</comment>
<dbReference type="EMBL" id="BAAAJX010000003">
    <property type="protein sequence ID" value="GAA1492613.1"/>
    <property type="molecule type" value="Genomic_DNA"/>
</dbReference>